<dbReference type="InterPro" id="IPR000477">
    <property type="entry name" value="RT_dom"/>
</dbReference>
<proteinExistence type="predicted"/>
<dbReference type="Pfam" id="PF00078">
    <property type="entry name" value="RVT_1"/>
    <property type="match status" value="1"/>
</dbReference>
<dbReference type="AlphaFoldDB" id="A0AAV9CMK7"/>
<feature type="domain" description="Reverse transcriptase" evidence="1">
    <location>
        <begin position="1"/>
        <end position="89"/>
    </location>
</feature>
<name>A0AAV9CMK7_ACOCL</name>
<dbReference type="InterPro" id="IPR043502">
    <property type="entry name" value="DNA/RNA_pol_sf"/>
</dbReference>
<dbReference type="SUPFAM" id="SSF56672">
    <property type="entry name" value="DNA/RNA polymerases"/>
    <property type="match status" value="1"/>
</dbReference>
<accession>A0AAV9CMK7</accession>
<comment type="caution">
    <text evidence="2">The sequence shown here is derived from an EMBL/GenBank/DDBJ whole genome shotgun (WGS) entry which is preliminary data.</text>
</comment>
<sequence length="133" mass="15262">MQDHDPKVGLTHVMYADDLLIVSTVTPTQCKEIRQVMEEARGFTGLTVNWQKSTLRFSTSIPLRFTRWMSRILRVQIAPNTWKYLGLPIGGRNLNRQRRLVVMDVVSRRLQGWKGRMLSMAGRSGEDASHHAV</sequence>
<dbReference type="PROSITE" id="PS50878">
    <property type="entry name" value="RT_POL"/>
    <property type="match status" value="1"/>
</dbReference>
<evidence type="ECO:0000313" key="2">
    <source>
        <dbReference type="EMBL" id="KAK1289696.1"/>
    </source>
</evidence>
<organism evidence="2 3">
    <name type="scientific">Acorus calamus</name>
    <name type="common">Sweet flag</name>
    <dbReference type="NCBI Taxonomy" id="4465"/>
    <lineage>
        <taxon>Eukaryota</taxon>
        <taxon>Viridiplantae</taxon>
        <taxon>Streptophyta</taxon>
        <taxon>Embryophyta</taxon>
        <taxon>Tracheophyta</taxon>
        <taxon>Spermatophyta</taxon>
        <taxon>Magnoliopsida</taxon>
        <taxon>Liliopsida</taxon>
        <taxon>Acoraceae</taxon>
        <taxon>Acorus</taxon>
    </lineage>
</organism>
<evidence type="ECO:0000313" key="3">
    <source>
        <dbReference type="Proteomes" id="UP001180020"/>
    </source>
</evidence>
<evidence type="ECO:0000259" key="1">
    <source>
        <dbReference type="PROSITE" id="PS50878"/>
    </source>
</evidence>
<dbReference type="EMBL" id="JAUJYO010000018">
    <property type="protein sequence ID" value="KAK1289696.1"/>
    <property type="molecule type" value="Genomic_DNA"/>
</dbReference>
<reference evidence="2" key="2">
    <citation type="submission" date="2023-06" db="EMBL/GenBank/DDBJ databases">
        <authorList>
            <person name="Ma L."/>
            <person name="Liu K.-W."/>
            <person name="Li Z."/>
            <person name="Hsiao Y.-Y."/>
            <person name="Qi Y."/>
            <person name="Fu T."/>
            <person name="Tang G."/>
            <person name="Zhang D."/>
            <person name="Sun W.-H."/>
            <person name="Liu D.-K."/>
            <person name="Li Y."/>
            <person name="Chen G.-Z."/>
            <person name="Liu X.-D."/>
            <person name="Liao X.-Y."/>
            <person name="Jiang Y.-T."/>
            <person name="Yu X."/>
            <person name="Hao Y."/>
            <person name="Huang J."/>
            <person name="Zhao X.-W."/>
            <person name="Ke S."/>
            <person name="Chen Y.-Y."/>
            <person name="Wu W.-L."/>
            <person name="Hsu J.-L."/>
            <person name="Lin Y.-F."/>
            <person name="Huang M.-D."/>
            <person name="Li C.-Y."/>
            <person name="Huang L."/>
            <person name="Wang Z.-W."/>
            <person name="Zhao X."/>
            <person name="Zhong W.-Y."/>
            <person name="Peng D.-H."/>
            <person name="Ahmad S."/>
            <person name="Lan S."/>
            <person name="Zhang J.-S."/>
            <person name="Tsai W.-C."/>
            <person name="Van De Peer Y."/>
            <person name="Liu Z.-J."/>
        </authorList>
    </citation>
    <scope>NUCLEOTIDE SEQUENCE</scope>
    <source>
        <strain evidence="2">CP</strain>
        <tissue evidence="2">Leaves</tissue>
    </source>
</reference>
<gene>
    <name evidence="2" type="ORF">QJS10_CPB18g01955</name>
</gene>
<dbReference type="Proteomes" id="UP001180020">
    <property type="component" value="Unassembled WGS sequence"/>
</dbReference>
<keyword evidence="3" id="KW-1185">Reference proteome</keyword>
<reference evidence="2" key="1">
    <citation type="journal article" date="2023" name="Nat. Commun.">
        <title>Diploid and tetraploid genomes of Acorus and the evolution of monocots.</title>
        <authorList>
            <person name="Ma L."/>
            <person name="Liu K.W."/>
            <person name="Li Z."/>
            <person name="Hsiao Y.Y."/>
            <person name="Qi Y."/>
            <person name="Fu T."/>
            <person name="Tang G.D."/>
            <person name="Zhang D."/>
            <person name="Sun W.H."/>
            <person name="Liu D.K."/>
            <person name="Li Y."/>
            <person name="Chen G.Z."/>
            <person name="Liu X.D."/>
            <person name="Liao X.Y."/>
            <person name="Jiang Y.T."/>
            <person name="Yu X."/>
            <person name="Hao Y."/>
            <person name="Huang J."/>
            <person name="Zhao X.W."/>
            <person name="Ke S."/>
            <person name="Chen Y.Y."/>
            <person name="Wu W.L."/>
            <person name="Hsu J.L."/>
            <person name="Lin Y.F."/>
            <person name="Huang M.D."/>
            <person name="Li C.Y."/>
            <person name="Huang L."/>
            <person name="Wang Z.W."/>
            <person name="Zhao X."/>
            <person name="Zhong W.Y."/>
            <person name="Peng D.H."/>
            <person name="Ahmad S."/>
            <person name="Lan S."/>
            <person name="Zhang J.S."/>
            <person name="Tsai W.C."/>
            <person name="Van de Peer Y."/>
            <person name="Liu Z.J."/>
        </authorList>
    </citation>
    <scope>NUCLEOTIDE SEQUENCE</scope>
    <source>
        <strain evidence="2">CP</strain>
    </source>
</reference>
<protein>
    <recommendedName>
        <fullName evidence="1">Reverse transcriptase domain-containing protein</fullName>
    </recommendedName>
</protein>